<dbReference type="PRINTS" id="PR00153">
    <property type="entry name" value="CSAPPISMRASE"/>
</dbReference>
<sequence>WMWGALCLWAGGNLILRFTKNDRLFAAGVAVAGLLFALPVMVGGGFLAGLITALFCAAMLYLLWDKSWRNLLTPVAIMAVLSFGLGSLYGLFQANLLRFSLLYRAFVPPPQTADQLSSYLIDEAAQSANFLTYFYVFVLGLMLIAAFVVGTSKKPKLRNGGSMAGYALLGVLMVTAVWFIATSNLRIIQADMVYKRGRFFDGEAASTGDLSTWDNAIAIYEDAIDRAPREDFYYLFLGRAYLERSNITADLAEQDQLLSEAEQQLFIAQNINPLNTDHTANLARLNSRWAATTADESLRASRLLNAEQHYQSALLLSPQNSVIRNEYARLVLVEAEDCAEGLAIYEASATIDPFYSDTFFAWADAAASCATNAEGDEVDAFYAQAAEVLTQGLALQPDNARAWVRAGQMYRQIGEADQAIAAYDQALLVDPDQSEIPIWNIKYLQAQIFRDEGDVAQAETLANEALQNSPAEAQGEIRLFIQQLQPESATPVSLAEMERPLATVPPAERNSYYTDYPDFIIDLDKTYEAIIQTSQGEIRLRLFTQESPLAVNSFIFLAQQGYYDGTTFHRVLTDFMAQGGDPTGTGGGEPGYRFTDEFDNGLTFDRPGLLAMANAGPSTNGSQFFITFAPQPALNGRHTIFGELVAGEEVLQSLTLRDPEQAPEFEGDQIIRINIIEVAN</sequence>
<evidence type="ECO:0000313" key="6">
    <source>
        <dbReference type="EMBL" id="VAW37072.1"/>
    </source>
</evidence>
<dbReference type="Pfam" id="PF14559">
    <property type="entry name" value="TPR_19"/>
    <property type="match status" value="1"/>
</dbReference>
<proteinExistence type="predicted"/>
<dbReference type="Pfam" id="PF00160">
    <property type="entry name" value="Pro_isomerase"/>
    <property type="match status" value="1"/>
</dbReference>
<keyword evidence="4" id="KW-0472">Membrane</keyword>
<dbReference type="InterPro" id="IPR011990">
    <property type="entry name" value="TPR-like_helical_dom_sf"/>
</dbReference>
<dbReference type="SUPFAM" id="SSF50891">
    <property type="entry name" value="Cyclophilin-like"/>
    <property type="match status" value="1"/>
</dbReference>
<dbReference type="InterPro" id="IPR019734">
    <property type="entry name" value="TPR_rpt"/>
</dbReference>
<dbReference type="Gene3D" id="1.25.40.10">
    <property type="entry name" value="Tetratricopeptide repeat domain"/>
    <property type="match status" value="1"/>
</dbReference>
<evidence type="ECO:0000256" key="3">
    <source>
        <dbReference type="ARBA" id="ARBA00023235"/>
    </source>
</evidence>
<dbReference type="InterPro" id="IPR044666">
    <property type="entry name" value="Cyclophilin_A-like"/>
</dbReference>
<dbReference type="EMBL" id="UOEU01000649">
    <property type="protein sequence ID" value="VAW37072.1"/>
    <property type="molecule type" value="Genomic_DNA"/>
</dbReference>
<feature type="domain" description="PPIase cyclophilin-type" evidence="5">
    <location>
        <begin position="536"/>
        <end position="680"/>
    </location>
</feature>
<dbReference type="AlphaFoldDB" id="A0A3B0VDQ3"/>
<dbReference type="PANTHER" id="PTHR45625:SF4">
    <property type="entry name" value="PEPTIDYLPROLYL ISOMERASE DOMAIN AND WD REPEAT-CONTAINING PROTEIN 1"/>
    <property type="match status" value="1"/>
</dbReference>
<dbReference type="GO" id="GO:0003755">
    <property type="term" value="F:peptidyl-prolyl cis-trans isomerase activity"/>
    <property type="evidence" value="ECO:0007669"/>
    <property type="project" value="UniProtKB-KW"/>
</dbReference>
<dbReference type="PROSITE" id="PS50072">
    <property type="entry name" value="CSA_PPIASE_2"/>
    <property type="match status" value="1"/>
</dbReference>
<dbReference type="GO" id="GO:0006457">
    <property type="term" value="P:protein folding"/>
    <property type="evidence" value="ECO:0007669"/>
    <property type="project" value="InterPro"/>
</dbReference>
<dbReference type="PANTHER" id="PTHR45625">
    <property type="entry name" value="PEPTIDYL-PROLYL CIS-TRANS ISOMERASE-RELATED"/>
    <property type="match status" value="1"/>
</dbReference>
<evidence type="ECO:0000256" key="4">
    <source>
        <dbReference type="SAM" id="Phobius"/>
    </source>
</evidence>
<dbReference type="PROSITE" id="PS00170">
    <property type="entry name" value="CSA_PPIASE_1"/>
    <property type="match status" value="1"/>
</dbReference>
<gene>
    <name evidence="6" type="ORF">MNBD_CHLOROFLEXI01-3128</name>
</gene>
<evidence type="ECO:0000259" key="5">
    <source>
        <dbReference type="PROSITE" id="PS50072"/>
    </source>
</evidence>
<dbReference type="CDD" id="cd00317">
    <property type="entry name" value="cyclophilin"/>
    <property type="match status" value="1"/>
</dbReference>
<feature type="transmembrane region" description="Helical" evidence="4">
    <location>
        <begin position="24"/>
        <end position="40"/>
    </location>
</feature>
<feature type="transmembrane region" description="Helical" evidence="4">
    <location>
        <begin position="46"/>
        <end position="64"/>
    </location>
</feature>
<feature type="transmembrane region" description="Helical" evidence="4">
    <location>
        <begin position="130"/>
        <end position="151"/>
    </location>
</feature>
<keyword evidence="4" id="KW-1133">Transmembrane helix</keyword>
<name>A0A3B0VDQ3_9ZZZZ</name>
<dbReference type="PROSITE" id="PS50293">
    <property type="entry name" value="TPR_REGION"/>
    <property type="match status" value="1"/>
</dbReference>
<keyword evidence="3 6" id="KW-0413">Isomerase</keyword>
<keyword evidence="2" id="KW-0697">Rotamase</keyword>
<dbReference type="SMART" id="SM00028">
    <property type="entry name" value="TPR"/>
    <property type="match status" value="2"/>
</dbReference>
<keyword evidence="4" id="KW-0812">Transmembrane</keyword>
<feature type="transmembrane region" description="Helical" evidence="4">
    <location>
        <begin position="71"/>
        <end position="92"/>
    </location>
</feature>
<evidence type="ECO:0000256" key="1">
    <source>
        <dbReference type="ARBA" id="ARBA00013194"/>
    </source>
</evidence>
<feature type="transmembrane region" description="Helical" evidence="4">
    <location>
        <begin position="163"/>
        <end position="181"/>
    </location>
</feature>
<dbReference type="EC" id="5.2.1.8" evidence="1"/>
<dbReference type="PROSITE" id="PS50005">
    <property type="entry name" value="TPR"/>
    <property type="match status" value="1"/>
</dbReference>
<organism evidence="6">
    <name type="scientific">hydrothermal vent metagenome</name>
    <dbReference type="NCBI Taxonomy" id="652676"/>
    <lineage>
        <taxon>unclassified sequences</taxon>
        <taxon>metagenomes</taxon>
        <taxon>ecological metagenomes</taxon>
    </lineage>
</organism>
<feature type="non-terminal residue" evidence="6">
    <location>
        <position position="1"/>
    </location>
</feature>
<dbReference type="InterPro" id="IPR020892">
    <property type="entry name" value="Cyclophilin-type_PPIase_CS"/>
</dbReference>
<protein>
    <recommendedName>
        <fullName evidence="1">peptidylprolyl isomerase</fullName>
        <ecNumber evidence="1">5.2.1.8</ecNumber>
    </recommendedName>
</protein>
<dbReference type="InterPro" id="IPR029000">
    <property type="entry name" value="Cyclophilin-like_dom_sf"/>
</dbReference>
<reference evidence="6" key="1">
    <citation type="submission" date="2018-06" db="EMBL/GenBank/DDBJ databases">
        <authorList>
            <person name="Zhirakovskaya E."/>
        </authorList>
    </citation>
    <scope>NUCLEOTIDE SEQUENCE</scope>
</reference>
<dbReference type="InterPro" id="IPR002130">
    <property type="entry name" value="Cyclophilin-type_PPIase_dom"/>
</dbReference>
<accession>A0A3B0VDQ3</accession>
<dbReference type="SUPFAM" id="SSF48452">
    <property type="entry name" value="TPR-like"/>
    <property type="match status" value="2"/>
</dbReference>
<evidence type="ECO:0000256" key="2">
    <source>
        <dbReference type="ARBA" id="ARBA00023110"/>
    </source>
</evidence>
<dbReference type="Gene3D" id="2.40.100.10">
    <property type="entry name" value="Cyclophilin-like"/>
    <property type="match status" value="1"/>
</dbReference>